<evidence type="ECO:0000256" key="12">
    <source>
        <dbReference type="ARBA" id="ARBA00023303"/>
    </source>
</evidence>
<evidence type="ECO:0000256" key="4">
    <source>
        <dbReference type="ARBA" id="ARBA00022475"/>
    </source>
</evidence>
<keyword evidence="5 13" id="KW-0812">Transmembrane</keyword>
<evidence type="ECO:0000256" key="8">
    <source>
        <dbReference type="ARBA" id="ARBA00023136"/>
    </source>
</evidence>
<evidence type="ECO:0000256" key="10">
    <source>
        <dbReference type="ARBA" id="ARBA00023180"/>
    </source>
</evidence>
<dbReference type="Pfam" id="PF00060">
    <property type="entry name" value="Lig_chan"/>
    <property type="match status" value="1"/>
</dbReference>
<dbReference type="InterPro" id="IPR052192">
    <property type="entry name" value="Insect_Ionotropic_Sensory_Rcpt"/>
</dbReference>
<dbReference type="EMBL" id="VYZN01000031">
    <property type="protein sequence ID" value="KAE9533848.1"/>
    <property type="molecule type" value="Genomic_DNA"/>
</dbReference>
<protein>
    <recommendedName>
        <fullName evidence="18">Ionotropic glutamate receptor C-terminal domain-containing protein</fullName>
    </recommendedName>
</protein>
<dbReference type="InterPro" id="IPR001320">
    <property type="entry name" value="Iontro_rcpt_C"/>
</dbReference>
<evidence type="ECO:0000256" key="13">
    <source>
        <dbReference type="SAM" id="Phobius"/>
    </source>
</evidence>
<keyword evidence="3" id="KW-0813">Transport</keyword>
<evidence type="ECO:0000256" key="11">
    <source>
        <dbReference type="ARBA" id="ARBA00023286"/>
    </source>
</evidence>
<evidence type="ECO:0000256" key="9">
    <source>
        <dbReference type="ARBA" id="ARBA00023170"/>
    </source>
</evidence>
<sequence>MSDSGGGRERKTAHAHFTFGGDMTTARRWRRCSLVLTVAVLATMATPERHDHSNIWRRQRRRTVVGDVVGGGGWRDLDYGNLTNAIRDIVEAMTVDCTLAVHSGVENAAADFLSNTIKSLHGRGVTTTHHALLTEDHVQSLLIDIRRAVTDGHHTSYIVLSTSSLMENLLSAIRRSNLMSRNVVYVFLWLRSPVSRTFKTDILEAMRVCVITSPRPGFYQIYYSQASARPGYGSTLKMVNWWSAMDGLVRFPLLPPPKRVYKNFEGRYFNVPVLHKPPWTFVEYLNDSFRVEGGRDDKLINLLADKLHFQFKYIDPPDRTQGSGLDQGSSMQGVLGLIWQREADWFVGDLSITYERNLVVDFSFLTLVDNEAFLTHAPGRLNEAFSLIRPFHWSVWPLLLITVIFSGPILYILVDTTDGHPQGKSMLYWKCVWWSVTVFLQQAAIIPSENNKIRFVAGLLMLSVTYVIGDMYSASLTSILARPPKEPPINTLNELSEAMRDSGLQLLVEVQSASQAMLENGTGVYEELSQLVTRQREYLIGSTEKGMQLVRDNKNYAVIGGRETFYYDIKRFGAQHFHLSEKLNTRYSAIAFQRACPYRDNFDDVLMRLFEGGILTKITEEEYQKLNDKLMGSEKFDATSVVIEPVLEGSEPRQEDDDKQLTIAMSMKTLQGAFYVLAIGSILAGFLLLIEMRSHDKLKNAKRIKRVKTPFIYKQKAPIKFQNRLYDLKE</sequence>
<dbReference type="GO" id="GO:0005886">
    <property type="term" value="C:plasma membrane"/>
    <property type="evidence" value="ECO:0007669"/>
    <property type="project" value="UniProtKB-SubCell"/>
</dbReference>
<dbReference type="PANTHER" id="PTHR42643:SF30">
    <property type="entry name" value="IONOTROPIC RECEPTOR 40A-RELATED"/>
    <property type="match status" value="1"/>
</dbReference>
<comment type="caution">
    <text evidence="16">The sequence shown here is derived from an EMBL/GenBank/DDBJ whole genome shotgun (WGS) entry which is preliminary data.</text>
</comment>
<gene>
    <name evidence="16" type="ORF">AGLY_008927</name>
</gene>
<evidence type="ECO:0000313" key="16">
    <source>
        <dbReference type="EMBL" id="KAE9533848.1"/>
    </source>
</evidence>
<dbReference type="SUPFAM" id="SSF53850">
    <property type="entry name" value="Periplasmic binding protein-like II"/>
    <property type="match status" value="1"/>
</dbReference>
<dbReference type="GO" id="GO:0015276">
    <property type="term" value="F:ligand-gated monoatomic ion channel activity"/>
    <property type="evidence" value="ECO:0007669"/>
    <property type="project" value="InterPro"/>
</dbReference>
<evidence type="ECO:0000256" key="5">
    <source>
        <dbReference type="ARBA" id="ARBA00022692"/>
    </source>
</evidence>
<keyword evidence="17" id="KW-1185">Reference proteome</keyword>
<name>A0A6G0TLC0_APHGL</name>
<dbReference type="AlphaFoldDB" id="A0A6G0TLC0"/>
<evidence type="ECO:0000256" key="3">
    <source>
        <dbReference type="ARBA" id="ARBA00022448"/>
    </source>
</evidence>
<feature type="transmembrane region" description="Helical" evidence="13">
    <location>
        <begin position="453"/>
        <end position="472"/>
    </location>
</feature>
<feature type="domain" description="Ionotropic glutamate receptor C-terminal" evidence="14">
    <location>
        <begin position="392"/>
        <end position="680"/>
    </location>
</feature>
<dbReference type="Gene3D" id="1.10.287.70">
    <property type="match status" value="1"/>
</dbReference>
<feature type="transmembrane region" description="Helical" evidence="13">
    <location>
        <begin position="672"/>
        <end position="690"/>
    </location>
</feature>
<evidence type="ECO:0000256" key="7">
    <source>
        <dbReference type="ARBA" id="ARBA00023065"/>
    </source>
</evidence>
<organism evidence="16 17">
    <name type="scientific">Aphis glycines</name>
    <name type="common">Soybean aphid</name>
    <dbReference type="NCBI Taxonomy" id="307491"/>
    <lineage>
        <taxon>Eukaryota</taxon>
        <taxon>Metazoa</taxon>
        <taxon>Ecdysozoa</taxon>
        <taxon>Arthropoda</taxon>
        <taxon>Hexapoda</taxon>
        <taxon>Insecta</taxon>
        <taxon>Pterygota</taxon>
        <taxon>Neoptera</taxon>
        <taxon>Paraneoptera</taxon>
        <taxon>Hemiptera</taxon>
        <taxon>Sternorrhyncha</taxon>
        <taxon>Aphidomorpha</taxon>
        <taxon>Aphidoidea</taxon>
        <taxon>Aphididae</taxon>
        <taxon>Aphidini</taxon>
        <taxon>Aphis</taxon>
        <taxon>Aphis</taxon>
    </lineage>
</organism>
<accession>A0A6G0TLC0</accession>
<evidence type="ECO:0000259" key="14">
    <source>
        <dbReference type="Pfam" id="PF00060"/>
    </source>
</evidence>
<dbReference type="OrthoDB" id="5984008at2759"/>
<feature type="transmembrane region" description="Helical" evidence="13">
    <location>
        <begin position="395"/>
        <end position="414"/>
    </location>
</feature>
<keyword evidence="10" id="KW-0325">Glycoprotein</keyword>
<evidence type="ECO:0000313" key="17">
    <source>
        <dbReference type="Proteomes" id="UP000475862"/>
    </source>
</evidence>
<feature type="domain" description="Ionotropic glutamate receptor L-glutamate and glycine-binding" evidence="15">
    <location>
        <begin position="270"/>
        <end position="363"/>
    </location>
</feature>
<evidence type="ECO:0008006" key="18">
    <source>
        <dbReference type="Google" id="ProtNLM"/>
    </source>
</evidence>
<proteinExistence type="inferred from homology"/>
<reference evidence="16 17" key="1">
    <citation type="submission" date="2019-08" db="EMBL/GenBank/DDBJ databases">
        <title>The genome of the soybean aphid Biotype 1, its phylome, world population structure and adaptation to the North American continent.</title>
        <authorList>
            <person name="Giordano R."/>
            <person name="Donthu R.K."/>
            <person name="Hernandez A.G."/>
            <person name="Wright C.L."/>
            <person name="Zimin A.V."/>
        </authorList>
    </citation>
    <scope>NUCLEOTIDE SEQUENCE [LARGE SCALE GENOMIC DNA]</scope>
    <source>
        <tissue evidence="16">Whole aphids</tissue>
    </source>
</reference>
<keyword evidence="11" id="KW-1071">Ligand-gated ion channel</keyword>
<keyword evidence="12" id="KW-0407">Ion channel</keyword>
<dbReference type="PANTHER" id="PTHR42643">
    <property type="entry name" value="IONOTROPIC RECEPTOR 20A-RELATED"/>
    <property type="match status" value="1"/>
</dbReference>
<evidence type="ECO:0000256" key="1">
    <source>
        <dbReference type="ARBA" id="ARBA00004651"/>
    </source>
</evidence>
<dbReference type="Proteomes" id="UP000475862">
    <property type="component" value="Unassembled WGS sequence"/>
</dbReference>
<evidence type="ECO:0000256" key="6">
    <source>
        <dbReference type="ARBA" id="ARBA00022989"/>
    </source>
</evidence>
<evidence type="ECO:0000256" key="2">
    <source>
        <dbReference type="ARBA" id="ARBA00008685"/>
    </source>
</evidence>
<dbReference type="Pfam" id="PF10613">
    <property type="entry name" value="Lig_chan-Glu_bd"/>
    <property type="match status" value="1"/>
</dbReference>
<keyword evidence="6 13" id="KW-1133">Transmembrane helix</keyword>
<comment type="similarity">
    <text evidence="2">Belongs to the glutamate-gated ion channel (TC 1.A.10.1) family.</text>
</comment>
<keyword evidence="9" id="KW-0675">Receptor</keyword>
<keyword evidence="8 13" id="KW-0472">Membrane</keyword>
<dbReference type="InterPro" id="IPR019594">
    <property type="entry name" value="Glu/Gly-bd"/>
</dbReference>
<dbReference type="GO" id="GO:0050906">
    <property type="term" value="P:detection of stimulus involved in sensory perception"/>
    <property type="evidence" value="ECO:0007669"/>
    <property type="project" value="UniProtKB-ARBA"/>
</dbReference>
<evidence type="ECO:0000259" key="15">
    <source>
        <dbReference type="Pfam" id="PF10613"/>
    </source>
</evidence>
<dbReference type="Gene3D" id="3.40.190.10">
    <property type="entry name" value="Periplasmic binding protein-like II"/>
    <property type="match status" value="1"/>
</dbReference>
<comment type="subcellular location">
    <subcellularLocation>
        <location evidence="1">Cell membrane</location>
        <topology evidence="1">Multi-pass membrane protein</topology>
    </subcellularLocation>
</comment>
<keyword evidence="7" id="KW-0406">Ion transport</keyword>
<keyword evidence="4" id="KW-1003">Cell membrane</keyword>